<feature type="domain" description="FAD dependent oxidoreductase" evidence="2">
    <location>
        <begin position="12"/>
        <end position="351"/>
    </location>
</feature>
<dbReference type="SUPFAM" id="SSF51971">
    <property type="entry name" value="Nucleotide-binding domain"/>
    <property type="match status" value="1"/>
</dbReference>
<evidence type="ECO:0000256" key="1">
    <source>
        <dbReference type="ARBA" id="ARBA00023002"/>
    </source>
</evidence>
<dbReference type="AlphaFoldDB" id="A0A2U8FUC5"/>
<dbReference type="RefSeq" id="WP_109037660.1">
    <property type="nucleotide sequence ID" value="NZ_CP029210.1"/>
</dbReference>
<accession>A0A2U8FUC5</accession>
<dbReference type="Gene3D" id="3.50.50.60">
    <property type="entry name" value="FAD/NAD(P)-binding domain"/>
    <property type="match status" value="1"/>
</dbReference>
<protein>
    <submittedName>
        <fullName evidence="3">FAD-dependent oxidoreductase</fullName>
    </submittedName>
</protein>
<organism evidence="3 4">
    <name type="scientific">Aquabacterium olei</name>
    <dbReference type="NCBI Taxonomy" id="1296669"/>
    <lineage>
        <taxon>Bacteria</taxon>
        <taxon>Pseudomonadati</taxon>
        <taxon>Pseudomonadota</taxon>
        <taxon>Betaproteobacteria</taxon>
        <taxon>Burkholderiales</taxon>
        <taxon>Aquabacterium</taxon>
    </lineage>
</organism>
<dbReference type="Pfam" id="PF01266">
    <property type="entry name" value="DAO"/>
    <property type="match status" value="1"/>
</dbReference>
<dbReference type="KEGG" id="aon:DEH84_15485"/>
<reference evidence="3 4" key="1">
    <citation type="submission" date="2018-05" db="EMBL/GenBank/DDBJ databases">
        <title>complete genome sequence of Aquabacterium olei NBRC 110486.</title>
        <authorList>
            <person name="Tang B."/>
            <person name="Chang J."/>
            <person name="Zhang L."/>
            <person name="Yang H."/>
        </authorList>
    </citation>
    <scope>NUCLEOTIDE SEQUENCE [LARGE SCALE GENOMIC DNA]</scope>
    <source>
        <strain evidence="3 4">NBRC 110486</strain>
    </source>
</reference>
<dbReference type="PANTHER" id="PTHR13847:SF289">
    <property type="entry name" value="GLYCINE OXIDASE"/>
    <property type="match status" value="1"/>
</dbReference>
<gene>
    <name evidence="3" type="ORF">DEH84_15485</name>
</gene>
<evidence type="ECO:0000313" key="3">
    <source>
        <dbReference type="EMBL" id="AWI54669.1"/>
    </source>
</evidence>
<dbReference type="GO" id="GO:0016491">
    <property type="term" value="F:oxidoreductase activity"/>
    <property type="evidence" value="ECO:0007669"/>
    <property type="project" value="UniProtKB-KW"/>
</dbReference>
<evidence type="ECO:0000313" key="4">
    <source>
        <dbReference type="Proteomes" id="UP000244892"/>
    </source>
</evidence>
<dbReference type="GO" id="GO:0005737">
    <property type="term" value="C:cytoplasm"/>
    <property type="evidence" value="ECO:0007669"/>
    <property type="project" value="TreeGrafter"/>
</dbReference>
<dbReference type="OrthoDB" id="9790035at2"/>
<dbReference type="Gene3D" id="3.30.9.10">
    <property type="entry name" value="D-Amino Acid Oxidase, subunit A, domain 2"/>
    <property type="match status" value="1"/>
</dbReference>
<keyword evidence="4" id="KW-1185">Reference proteome</keyword>
<name>A0A2U8FUC5_9BURK</name>
<dbReference type="SUPFAM" id="SSF54373">
    <property type="entry name" value="FAD-linked reductases, C-terminal domain"/>
    <property type="match status" value="1"/>
</dbReference>
<evidence type="ECO:0000259" key="2">
    <source>
        <dbReference type="Pfam" id="PF01266"/>
    </source>
</evidence>
<dbReference type="PANTHER" id="PTHR13847">
    <property type="entry name" value="SARCOSINE DEHYDROGENASE-RELATED"/>
    <property type="match status" value="1"/>
</dbReference>
<dbReference type="EMBL" id="CP029210">
    <property type="protein sequence ID" value="AWI54669.1"/>
    <property type="molecule type" value="Genomic_DNA"/>
</dbReference>
<dbReference type="Proteomes" id="UP000244892">
    <property type="component" value="Chromosome"/>
</dbReference>
<dbReference type="InterPro" id="IPR036188">
    <property type="entry name" value="FAD/NAD-bd_sf"/>
</dbReference>
<keyword evidence="1" id="KW-0560">Oxidoreductase</keyword>
<sequence length="377" mass="40274">MSSSPLAPGQRIGIAGAGVLGRLLAWHLSRLAHDVSVFDPADAPLPAFDGRGAAGFTAAGMLSPLAELDAAEPDVAGRGWHSIPRWAAVSAELGRRVQPAPHMARLGSLMVAHGPDLGAARRVLARLDQPMPGQPAWALPKPLGATALAELEPGLHGSSGPLHAWWLPGEGHLDTVAMMQALHDDAAAVRWQWRMPVARVEPGALHLADGTVHRFDLVIDARGTGARPALPVRGVRGEVVWLHAPGLGLQRPVRLLHPRHRVYIVPRPGERVLVGASELETEDRSPMSLRTAVELMAAAHSVIPALAEARILRLDTNLRPALPDNRPEVQVRDGLVRLNGLYRHGWLLAPSVVDDALAQMGCPPLPVDDTPSPDRIM</sequence>
<proteinExistence type="predicted"/>
<dbReference type="InterPro" id="IPR006076">
    <property type="entry name" value="FAD-dep_OxRdtase"/>
</dbReference>